<dbReference type="Pfam" id="PF17853">
    <property type="entry name" value="GGDEF_2"/>
    <property type="match status" value="1"/>
</dbReference>
<dbReference type="Pfam" id="PF01590">
    <property type="entry name" value="GAF"/>
    <property type="match status" value="1"/>
</dbReference>
<comment type="similarity">
    <text evidence="1">Belongs to the CdaR family.</text>
</comment>
<reference evidence="4 5" key="1">
    <citation type="submission" date="2021-03" db="EMBL/GenBank/DDBJ databases">
        <title>Genomic Encyclopedia of Type Strains, Phase IV (KMG-IV): sequencing the most valuable type-strain genomes for metagenomic binning, comparative biology and taxonomic classification.</title>
        <authorList>
            <person name="Goeker M."/>
        </authorList>
    </citation>
    <scope>NUCLEOTIDE SEQUENCE [LARGE SCALE GENOMIC DNA]</scope>
    <source>
        <strain evidence="4 5">DSM 40526</strain>
    </source>
</reference>
<gene>
    <name evidence="4" type="ORF">J2Z77_003602</name>
</gene>
<dbReference type="InterPro" id="IPR025736">
    <property type="entry name" value="PucR_C-HTH_dom"/>
</dbReference>
<name>A0ABS4L6Q5_STRAV</name>
<keyword evidence="5" id="KW-1185">Reference proteome</keyword>
<accession>A0ABS4L6Q5</accession>
<dbReference type="RefSeq" id="WP_189969953.1">
    <property type="nucleotide sequence ID" value="NZ_BMVL01000006.1"/>
</dbReference>
<dbReference type="InterPro" id="IPR041522">
    <property type="entry name" value="CdaR_GGDEF"/>
</dbReference>
<evidence type="ECO:0000313" key="4">
    <source>
        <dbReference type="EMBL" id="MBP2037795.1"/>
    </source>
</evidence>
<sequence>MPTTDDSGNAGTGALLRMRDLLDQLDRGAPAEQFAPPTAGTPEDGELSDADAAVLADATRIALRIRRTLSQHRRREAELAALFDTAGDLARLREPDAVLKAIVHRAKLLLGTDVTYLSLNDEEAGHTYMRVTDGSVSAAFQQVRLGLGEGLGGLVAETARPYSTGDYRDDRRFRHTTKIDTAVTEEGLRAILGVPLRLGTRVIGVLYAADRTARTFTPDEVALLSSLADHAAIAIDGARLLDETRTALVDLNEASRTIEAHSEAVQRAEDAHDRLTDLVLRGGDVTDVATAIGAVLQGGTLVHDAEGAELARAGTDSGPPSAEAVAASRAGGRAVCANGTWVCAVLAGHELLGSIALTGRADLDDADRRLFERASLVTALLLLLRRSVAETEDRVRGELLGDLLTRAADPAGLAARALRLGVNLGRPHAVFVLHTGAAPRPRLLAAAARLAQARKGLAGLHHEDVVLVCPAEPPAADPGRAAGTGPAAVSLAGELGRALAGPVTVGAAGPVTGPAEFAEAYAEARRCRTALRALGREGTGAALRDLGFLGVLLGDQTDLGGYVRQTLGPVLAYDAKRGTDLTRTLRAYFDSGTSRSRAAEALHVHVNTVVQRLDRIGGLLGRDWQRPERALELQLALRIHRVNGPDDGGGDPGPGDFAP</sequence>
<keyword evidence="2" id="KW-0175">Coiled coil</keyword>
<dbReference type="InterPro" id="IPR003018">
    <property type="entry name" value="GAF"/>
</dbReference>
<proteinExistence type="inferred from homology"/>
<dbReference type="SMART" id="SM00065">
    <property type="entry name" value="GAF"/>
    <property type="match status" value="1"/>
</dbReference>
<dbReference type="Proteomes" id="UP001519310">
    <property type="component" value="Unassembled WGS sequence"/>
</dbReference>
<feature type="domain" description="GAF" evidence="3">
    <location>
        <begin position="94"/>
        <end position="245"/>
    </location>
</feature>
<comment type="caution">
    <text evidence="4">The sequence shown here is derived from an EMBL/GenBank/DDBJ whole genome shotgun (WGS) entry which is preliminary data.</text>
</comment>
<dbReference type="Pfam" id="PF13556">
    <property type="entry name" value="HTH_30"/>
    <property type="match status" value="1"/>
</dbReference>
<dbReference type="InterPro" id="IPR029016">
    <property type="entry name" value="GAF-like_dom_sf"/>
</dbReference>
<dbReference type="SUPFAM" id="SSF55781">
    <property type="entry name" value="GAF domain-like"/>
    <property type="match status" value="1"/>
</dbReference>
<dbReference type="InterPro" id="IPR042070">
    <property type="entry name" value="PucR_C-HTH_sf"/>
</dbReference>
<dbReference type="Gene3D" id="3.30.450.40">
    <property type="match status" value="1"/>
</dbReference>
<dbReference type="PANTHER" id="PTHR33744">
    <property type="entry name" value="CARBOHYDRATE DIACID REGULATOR"/>
    <property type="match status" value="1"/>
</dbReference>
<feature type="coiled-coil region" evidence="2">
    <location>
        <begin position="251"/>
        <end position="278"/>
    </location>
</feature>
<evidence type="ECO:0000259" key="3">
    <source>
        <dbReference type="SMART" id="SM00065"/>
    </source>
</evidence>
<dbReference type="InterPro" id="IPR051448">
    <property type="entry name" value="CdaR-like_regulators"/>
</dbReference>
<dbReference type="Gene3D" id="1.10.10.2840">
    <property type="entry name" value="PucR C-terminal helix-turn-helix domain"/>
    <property type="match status" value="1"/>
</dbReference>
<evidence type="ECO:0000313" key="5">
    <source>
        <dbReference type="Proteomes" id="UP001519310"/>
    </source>
</evidence>
<protein>
    <submittedName>
        <fullName evidence="4">GAF domain-containing protein</fullName>
    </submittedName>
</protein>
<evidence type="ECO:0000256" key="1">
    <source>
        <dbReference type="ARBA" id="ARBA00006754"/>
    </source>
</evidence>
<dbReference type="PANTHER" id="PTHR33744:SF1">
    <property type="entry name" value="DNA-BINDING TRANSCRIPTIONAL ACTIVATOR ADER"/>
    <property type="match status" value="1"/>
</dbReference>
<dbReference type="EMBL" id="JAGGLQ010000006">
    <property type="protein sequence ID" value="MBP2037795.1"/>
    <property type="molecule type" value="Genomic_DNA"/>
</dbReference>
<organism evidence="4 5">
    <name type="scientific">Streptomyces avidinii</name>
    <dbReference type="NCBI Taxonomy" id="1895"/>
    <lineage>
        <taxon>Bacteria</taxon>
        <taxon>Bacillati</taxon>
        <taxon>Actinomycetota</taxon>
        <taxon>Actinomycetes</taxon>
        <taxon>Kitasatosporales</taxon>
        <taxon>Streptomycetaceae</taxon>
        <taxon>Streptomyces</taxon>
    </lineage>
</organism>
<evidence type="ECO:0000256" key="2">
    <source>
        <dbReference type="SAM" id="Coils"/>
    </source>
</evidence>